<keyword evidence="12" id="KW-0413">Isomerase</keyword>
<feature type="transmembrane region" description="Helical" evidence="14">
    <location>
        <begin position="32"/>
        <end position="52"/>
    </location>
</feature>
<dbReference type="InterPro" id="IPR007905">
    <property type="entry name" value="EBP"/>
</dbReference>
<keyword evidence="11" id="KW-0753">Steroid metabolism</keyword>
<feature type="transmembrane region" description="Helical" evidence="14">
    <location>
        <begin position="106"/>
        <end position="128"/>
    </location>
</feature>
<dbReference type="GO" id="GO:0016126">
    <property type="term" value="P:sterol biosynthetic process"/>
    <property type="evidence" value="ECO:0007669"/>
    <property type="project" value="UniProtKB-KW"/>
</dbReference>
<gene>
    <name evidence="16" type="ORF">BDV35DRAFT_401573</name>
</gene>
<evidence type="ECO:0000256" key="11">
    <source>
        <dbReference type="ARBA" id="ARBA00023221"/>
    </source>
</evidence>
<comment type="subcellular location">
    <subcellularLocation>
        <location evidence="1">Membrane</location>
        <topology evidence="1">Multi-pass membrane protein</topology>
    </subcellularLocation>
</comment>
<evidence type="ECO:0000256" key="14">
    <source>
        <dbReference type="SAM" id="Phobius"/>
    </source>
</evidence>
<evidence type="ECO:0000256" key="3">
    <source>
        <dbReference type="ARBA" id="ARBA00022516"/>
    </source>
</evidence>
<evidence type="ECO:0000256" key="10">
    <source>
        <dbReference type="ARBA" id="ARBA00023166"/>
    </source>
</evidence>
<evidence type="ECO:0000259" key="15">
    <source>
        <dbReference type="PROSITE" id="PS51751"/>
    </source>
</evidence>
<keyword evidence="7" id="KW-0756">Sterol biosynthesis</keyword>
<evidence type="ECO:0000256" key="8">
    <source>
        <dbReference type="ARBA" id="ARBA00023098"/>
    </source>
</evidence>
<keyword evidence="6 13" id="KW-1133">Transmembrane helix</keyword>
<feature type="transmembrane region" description="Helical" evidence="14">
    <location>
        <begin position="72"/>
        <end position="94"/>
    </location>
</feature>
<evidence type="ECO:0000256" key="2">
    <source>
        <dbReference type="ARBA" id="ARBA00008337"/>
    </source>
</evidence>
<sequence>MVASRWRVCYCLDAIGCSHAAGGIILARIQELLTFLSSPITPPLITMVNYIAHPFYPPDIDLIGYAANTMSIPVLLSVFALATLTIVGFTSAVLKKINPSLSRQDKMLACWFIFSGCIHFIMEGYFVYNHKIMPSRLDLLGQMWKEYAKADSRYMTMEPFVLCMESITAFAWGPLCYLISWMIVANSPYRHPTQMIVSMGQFYGDVLYYTTSIAEEVYHGRSYSRPETYYWWGYFVFLNAFWIFIPVFCIYQSYSVMAAVFRQHAVHPGKKSL</sequence>
<keyword evidence="4 13" id="KW-0812">Transmembrane</keyword>
<keyword evidence="8" id="KW-0443">Lipid metabolism</keyword>
<dbReference type="PANTHER" id="PTHR14207">
    <property type="entry name" value="STEROL ISOMERASE"/>
    <property type="match status" value="1"/>
</dbReference>
<dbReference type="GO" id="GO:0016020">
    <property type="term" value="C:membrane"/>
    <property type="evidence" value="ECO:0007669"/>
    <property type="project" value="UniProtKB-SubCell"/>
</dbReference>
<evidence type="ECO:0000256" key="5">
    <source>
        <dbReference type="ARBA" id="ARBA00022955"/>
    </source>
</evidence>
<keyword evidence="10" id="KW-1207">Sterol metabolism</keyword>
<dbReference type="GO" id="GO:0005783">
    <property type="term" value="C:endoplasmic reticulum"/>
    <property type="evidence" value="ECO:0007669"/>
    <property type="project" value="TreeGrafter"/>
</dbReference>
<organism evidence="16">
    <name type="scientific">Aspergillus flavus</name>
    <dbReference type="NCBI Taxonomy" id="5059"/>
    <lineage>
        <taxon>Eukaryota</taxon>
        <taxon>Fungi</taxon>
        <taxon>Dikarya</taxon>
        <taxon>Ascomycota</taxon>
        <taxon>Pezizomycotina</taxon>
        <taxon>Eurotiomycetes</taxon>
        <taxon>Eurotiomycetidae</taxon>
        <taxon>Eurotiales</taxon>
        <taxon>Aspergillaceae</taxon>
        <taxon>Aspergillus</taxon>
        <taxon>Aspergillus subgen. Circumdati</taxon>
    </lineage>
</organism>
<dbReference type="PANTHER" id="PTHR14207:SF0">
    <property type="entry name" value="3-BETA-HYDROXYSTEROID-DELTA(8),DELTA(7)-ISOMERASE"/>
    <property type="match status" value="1"/>
</dbReference>
<dbReference type="AlphaFoldDB" id="A0A5N6H6H1"/>
<evidence type="ECO:0000256" key="4">
    <source>
        <dbReference type="ARBA" id="ARBA00022692"/>
    </source>
</evidence>
<proteinExistence type="inferred from homology"/>
<dbReference type="GO" id="GO:0047750">
    <property type="term" value="F:cholestenol delta-isomerase activity"/>
    <property type="evidence" value="ECO:0007669"/>
    <property type="project" value="InterPro"/>
</dbReference>
<keyword evidence="5" id="KW-0752">Steroid biosynthesis</keyword>
<dbReference type="Proteomes" id="UP000325434">
    <property type="component" value="Unassembled WGS sequence"/>
</dbReference>
<evidence type="ECO:0000313" key="16">
    <source>
        <dbReference type="EMBL" id="KAB8250106.1"/>
    </source>
</evidence>
<feature type="domain" description="EXPERA" evidence="15">
    <location>
        <begin position="104"/>
        <end position="250"/>
    </location>
</feature>
<protein>
    <submittedName>
        <fullName evidence="16">Emopamil binding protein-domain-containing protein</fullName>
    </submittedName>
</protein>
<dbReference type="VEuPathDB" id="FungiDB:AFLA_010083"/>
<comment type="similarity">
    <text evidence="2">Belongs to the EBP family.</text>
</comment>
<dbReference type="PROSITE" id="PS51751">
    <property type="entry name" value="EXPERA"/>
    <property type="match status" value="1"/>
</dbReference>
<evidence type="ECO:0000256" key="1">
    <source>
        <dbReference type="ARBA" id="ARBA00004141"/>
    </source>
</evidence>
<feature type="transmembrane region" description="Helical" evidence="14">
    <location>
        <begin position="159"/>
        <end position="185"/>
    </location>
</feature>
<dbReference type="GO" id="GO:0004769">
    <property type="term" value="F:steroid Delta-isomerase activity"/>
    <property type="evidence" value="ECO:0007669"/>
    <property type="project" value="TreeGrafter"/>
</dbReference>
<reference evidence="16" key="1">
    <citation type="submission" date="2019-04" db="EMBL/GenBank/DDBJ databases">
        <title>Friends and foes A comparative genomics study of 23 Aspergillus species from section Flavi.</title>
        <authorList>
            <consortium name="DOE Joint Genome Institute"/>
            <person name="Kjaerbolling I."/>
            <person name="Vesth T."/>
            <person name="Frisvad J.C."/>
            <person name="Nybo J.L."/>
            <person name="Theobald S."/>
            <person name="Kildgaard S."/>
            <person name="Isbrandt T."/>
            <person name="Kuo A."/>
            <person name="Sato A."/>
            <person name="Lyhne E.K."/>
            <person name="Kogle M.E."/>
            <person name="Wiebenga A."/>
            <person name="Kun R.S."/>
            <person name="Lubbers R.J."/>
            <person name="Makela M.R."/>
            <person name="Barry K."/>
            <person name="Chovatia M."/>
            <person name="Clum A."/>
            <person name="Daum C."/>
            <person name="Haridas S."/>
            <person name="He G."/>
            <person name="LaButti K."/>
            <person name="Lipzen A."/>
            <person name="Mondo S."/>
            <person name="Riley R."/>
            <person name="Salamov A."/>
            <person name="Simmons B.A."/>
            <person name="Magnuson J.K."/>
            <person name="Henrissat B."/>
            <person name="Mortensen U.H."/>
            <person name="Larsen T.O."/>
            <person name="Devries R.P."/>
            <person name="Grigoriev I.V."/>
            <person name="Machida M."/>
            <person name="Baker S.E."/>
            <person name="Andersen M.R."/>
        </authorList>
    </citation>
    <scope>NUCLEOTIDE SEQUENCE [LARGE SCALE GENOMIC DNA]</scope>
    <source>
        <strain evidence="16">CBS 121.62</strain>
    </source>
</reference>
<dbReference type="InterPro" id="IPR033118">
    <property type="entry name" value="EXPERA"/>
</dbReference>
<evidence type="ECO:0000256" key="6">
    <source>
        <dbReference type="ARBA" id="ARBA00022989"/>
    </source>
</evidence>
<dbReference type="EMBL" id="ML734567">
    <property type="protein sequence ID" value="KAB8250106.1"/>
    <property type="molecule type" value="Genomic_DNA"/>
</dbReference>
<name>A0A5N6H6H1_ASPFL</name>
<evidence type="ECO:0000256" key="12">
    <source>
        <dbReference type="ARBA" id="ARBA00023235"/>
    </source>
</evidence>
<dbReference type="GO" id="GO:0000247">
    <property type="term" value="F:C-8 sterol isomerase activity"/>
    <property type="evidence" value="ECO:0007669"/>
    <property type="project" value="TreeGrafter"/>
</dbReference>
<keyword evidence="9 13" id="KW-0472">Membrane</keyword>
<dbReference type="VEuPathDB" id="FungiDB:F9C07_1820281"/>
<evidence type="ECO:0000256" key="9">
    <source>
        <dbReference type="ARBA" id="ARBA00023136"/>
    </source>
</evidence>
<keyword evidence="3" id="KW-0444">Lipid biosynthesis</keyword>
<accession>A0A5N6H6H1</accession>
<feature type="transmembrane region" description="Helical" evidence="14">
    <location>
        <begin position="229"/>
        <end position="254"/>
    </location>
</feature>
<evidence type="ECO:0000256" key="7">
    <source>
        <dbReference type="ARBA" id="ARBA00023011"/>
    </source>
</evidence>
<evidence type="ECO:0000256" key="13">
    <source>
        <dbReference type="PROSITE-ProRule" id="PRU01087"/>
    </source>
</evidence>
<dbReference type="Pfam" id="PF05241">
    <property type="entry name" value="EBP"/>
    <property type="match status" value="1"/>
</dbReference>